<dbReference type="Gene3D" id="3.90.228.10">
    <property type="match status" value="1"/>
</dbReference>
<dbReference type="AlphaFoldDB" id="A0A815SQ02"/>
<reference evidence="3" key="1">
    <citation type="submission" date="2021-02" db="EMBL/GenBank/DDBJ databases">
        <authorList>
            <person name="Nowell W R."/>
        </authorList>
    </citation>
    <scope>NUCLEOTIDE SEQUENCE</scope>
</reference>
<evidence type="ECO:0000313" key="4">
    <source>
        <dbReference type="Proteomes" id="UP000663852"/>
    </source>
</evidence>
<dbReference type="PROSITE" id="PS51059">
    <property type="entry name" value="PARP_CATALYTIC"/>
    <property type="match status" value="1"/>
</dbReference>
<evidence type="ECO:0000313" key="3">
    <source>
        <dbReference type="EMBL" id="CAF1491723.1"/>
    </source>
</evidence>
<gene>
    <name evidence="3" type="ORF">EDS130_LOCUS42067</name>
</gene>
<keyword evidence="1" id="KW-0808">Transferase</keyword>
<feature type="domain" description="PARP catalytic" evidence="2">
    <location>
        <begin position="99"/>
        <end position="286"/>
    </location>
</feature>
<organism evidence="3 4">
    <name type="scientific">Adineta ricciae</name>
    <name type="common">Rotifer</name>
    <dbReference type="NCBI Taxonomy" id="249248"/>
    <lineage>
        <taxon>Eukaryota</taxon>
        <taxon>Metazoa</taxon>
        <taxon>Spiralia</taxon>
        <taxon>Gnathifera</taxon>
        <taxon>Rotifera</taxon>
        <taxon>Eurotatoria</taxon>
        <taxon>Bdelloidea</taxon>
        <taxon>Adinetida</taxon>
        <taxon>Adinetidae</taxon>
        <taxon>Adineta</taxon>
    </lineage>
</organism>
<protein>
    <recommendedName>
        <fullName evidence="1">Poly [ADP-ribose] polymerase</fullName>
        <shortName evidence="1">PARP</shortName>
        <ecNumber evidence="1">2.4.2.-</ecNumber>
    </recommendedName>
</protein>
<dbReference type="EC" id="2.4.2.-" evidence="1"/>
<keyword evidence="1" id="KW-0328">Glycosyltransferase</keyword>
<dbReference type="InterPro" id="IPR012317">
    <property type="entry name" value="Poly(ADP-ribose)pol_cat_dom"/>
</dbReference>
<dbReference type="Pfam" id="PF00644">
    <property type="entry name" value="PARP"/>
    <property type="match status" value="1"/>
</dbReference>
<evidence type="ECO:0000259" key="2">
    <source>
        <dbReference type="PROSITE" id="PS51059"/>
    </source>
</evidence>
<evidence type="ECO:0000256" key="1">
    <source>
        <dbReference type="RuleBase" id="RU362114"/>
    </source>
</evidence>
<dbReference type="Proteomes" id="UP000663852">
    <property type="component" value="Unassembled WGS sequence"/>
</dbReference>
<keyword evidence="1" id="KW-0520">NAD</keyword>
<dbReference type="PANTHER" id="PTHR45740">
    <property type="entry name" value="POLY [ADP-RIBOSE] POLYMERASE"/>
    <property type="match status" value="1"/>
</dbReference>
<proteinExistence type="predicted"/>
<dbReference type="GO" id="GO:0005634">
    <property type="term" value="C:nucleus"/>
    <property type="evidence" value="ECO:0007669"/>
    <property type="project" value="TreeGrafter"/>
</dbReference>
<dbReference type="InterPro" id="IPR051712">
    <property type="entry name" value="ARTD-AVP"/>
</dbReference>
<dbReference type="EMBL" id="CAJNOJ010000590">
    <property type="protein sequence ID" value="CAF1491723.1"/>
    <property type="molecule type" value="Genomic_DNA"/>
</dbReference>
<dbReference type="OrthoDB" id="6133115at2759"/>
<dbReference type="PANTHER" id="PTHR45740:SF2">
    <property type="entry name" value="POLY [ADP-RIBOSE] POLYMERASE"/>
    <property type="match status" value="1"/>
</dbReference>
<sequence length="286" mass="32176">MDLIEPHIALTHDRIDFDVSNLSLERGYTKDLGMRVDITGGTHPIQLETIVEHIRNKNFEVLRPIDGENGPNTSGTVAERVEKMKSRGWTQIGKPFSFIPNPPSTCNALLVCYPSSTVLYRDLVAEMQKIPGARVLSIEQIKNPDVESLYEYMKRSIAKECPGNDPRERELFHGTGGDAIQGIIDRGFDDRYFSPSGAWGRGVYFADDPRKSNSYAPPDPLTRHRVIFYNKVLLGVQCKLSQPDNSLSAAPKGHHSVHGTGFQYDEYIVYRYGQALPYLKITYTTP</sequence>
<dbReference type="GO" id="GO:1990404">
    <property type="term" value="F:NAD+-protein mono-ADP-ribosyltransferase activity"/>
    <property type="evidence" value="ECO:0007669"/>
    <property type="project" value="TreeGrafter"/>
</dbReference>
<name>A0A815SQ02_ADIRI</name>
<dbReference type="GO" id="GO:0003950">
    <property type="term" value="F:NAD+ poly-ADP-ribosyltransferase activity"/>
    <property type="evidence" value="ECO:0007669"/>
    <property type="project" value="UniProtKB-UniRule"/>
</dbReference>
<dbReference type="SUPFAM" id="SSF56399">
    <property type="entry name" value="ADP-ribosylation"/>
    <property type="match status" value="1"/>
</dbReference>
<accession>A0A815SQ02</accession>
<comment type="caution">
    <text evidence="3">The sequence shown here is derived from an EMBL/GenBank/DDBJ whole genome shotgun (WGS) entry which is preliminary data.</text>
</comment>